<organism evidence="1 2">
    <name type="scientific">Rubripirellula lacrimiformis</name>
    <dbReference type="NCBI Taxonomy" id="1930273"/>
    <lineage>
        <taxon>Bacteria</taxon>
        <taxon>Pseudomonadati</taxon>
        <taxon>Planctomycetota</taxon>
        <taxon>Planctomycetia</taxon>
        <taxon>Pirellulales</taxon>
        <taxon>Pirellulaceae</taxon>
        <taxon>Rubripirellula</taxon>
    </lineage>
</organism>
<dbReference type="OrthoDB" id="7375713at2"/>
<name>A0A517N5D3_9BACT</name>
<sequence length="111" mass="12684">MTPVFGKPRDAVFVGFFLLAVPRPFAAGDFGSALGEWLSSFTVCEVPDRLFNYQQDFWVSYQWLVRYTPIGKLLNGKRARHVAQTEWIEARLVDAIPLIGDLETRNSLYDL</sequence>
<dbReference type="Proteomes" id="UP000318538">
    <property type="component" value="Chromosome"/>
</dbReference>
<evidence type="ECO:0000313" key="2">
    <source>
        <dbReference type="Proteomes" id="UP000318538"/>
    </source>
</evidence>
<gene>
    <name evidence="1" type="ORF">K227x_07100</name>
</gene>
<proteinExistence type="predicted"/>
<accession>A0A517N5D3</accession>
<dbReference type="KEGG" id="rlc:K227x_07100"/>
<dbReference type="AlphaFoldDB" id="A0A517N5D3"/>
<keyword evidence="2" id="KW-1185">Reference proteome</keyword>
<dbReference type="EMBL" id="CP036525">
    <property type="protein sequence ID" value="QDT02334.1"/>
    <property type="molecule type" value="Genomic_DNA"/>
</dbReference>
<protein>
    <submittedName>
        <fullName evidence="1">Uncharacterized protein</fullName>
    </submittedName>
</protein>
<reference evidence="1 2" key="1">
    <citation type="submission" date="2019-02" db="EMBL/GenBank/DDBJ databases">
        <title>Deep-cultivation of Planctomycetes and their phenomic and genomic characterization uncovers novel biology.</title>
        <authorList>
            <person name="Wiegand S."/>
            <person name="Jogler M."/>
            <person name="Boedeker C."/>
            <person name="Pinto D."/>
            <person name="Vollmers J."/>
            <person name="Rivas-Marin E."/>
            <person name="Kohn T."/>
            <person name="Peeters S.H."/>
            <person name="Heuer A."/>
            <person name="Rast P."/>
            <person name="Oberbeckmann S."/>
            <person name="Bunk B."/>
            <person name="Jeske O."/>
            <person name="Meyerdierks A."/>
            <person name="Storesund J.E."/>
            <person name="Kallscheuer N."/>
            <person name="Luecker S."/>
            <person name="Lage O.M."/>
            <person name="Pohl T."/>
            <person name="Merkel B.J."/>
            <person name="Hornburger P."/>
            <person name="Mueller R.-W."/>
            <person name="Bruemmer F."/>
            <person name="Labrenz M."/>
            <person name="Spormann A.M."/>
            <person name="Op den Camp H."/>
            <person name="Overmann J."/>
            <person name="Amann R."/>
            <person name="Jetten M.S.M."/>
            <person name="Mascher T."/>
            <person name="Medema M.H."/>
            <person name="Devos D.P."/>
            <person name="Kaster A.-K."/>
            <person name="Ovreas L."/>
            <person name="Rohde M."/>
            <person name="Galperin M.Y."/>
            <person name="Jogler C."/>
        </authorList>
    </citation>
    <scope>NUCLEOTIDE SEQUENCE [LARGE SCALE GENOMIC DNA]</scope>
    <source>
        <strain evidence="1 2">K22_7</strain>
    </source>
</reference>
<evidence type="ECO:0000313" key="1">
    <source>
        <dbReference type="EMBL" id="QDT02334.1"/>
    </source>
</evidence>
<dbReference type="RefSeq" id="WP_145168060.1">
    <property type="nucleotide sequence ID" value="NZ_CP036525.1"/>
</dbReference>